<sequence>MGVWDCGGGPDVGWTLVGRQLVVTGEGMKGEKVKQWEGEGLNLGWSVGLGY</sequence>
<evidence type="ECO:0000313" key="2">
    <source>
        <dbReference type="Proteomes" id="UP001179952"/>
    </source>
</evidence>
<dbReference type="AlphaFoldDB" id="A0AAV9B2V4"/>
<dbReference type="Proteomes" id="UP001179952">
    <property type="component" value="Unassembled WGS sequence"/>
</dbReference>
<dbReference type="EMBL" id="JAUJYN010000005">
    <property type="protein sequence ID" value="KAK1270758.1"/>
    <property type="molecule type" value="Genomic_DNA"/>
</dbReference>
<comment type="caution">
    <text evidence="1">The sequence shown here is derived from an EMBL/GenBank/DDBJ whole genome shotgun (WGS) entry which is preliminary data.</text>
</comment>
<accession>A0AAV9B2V4</accession>
<reference evidence="1" key="1">
    <citation type="journal article" date="2023" name="Nat. Commun.">
        <title>Diploid and tetraploid genomes of Acorus and the evolution of monocots.</title>
        <authorList>
            <person name="Ma L."/>
            <person name="Liu K.W."/>
            <person name="Li Z."/>
            <person name="Hsiao Y.Y."/>
            <person name="Qi Y."/>
            <person name="Fu T."/>
            <person name="Tang G.D."/>
            <person name="Zhang D."/>
            <person name="Sun W.H."/>
            <person name="Liu D.K."/>
            <person name="Li Y."/>
            <person name="Chen G.Z."/>
            <person name="Liu X.D."/>
            <person name="Liao X.Y."/>
            <person name="Jiang Y.T."/>
            <person name="Yu X."/>
            <person name="Hao Y."/>
            <person name="Huang J."/>
            <person name="Zhao X.W."/>
            <person name="Ke S."/>
            <person name="Chen Y.Y."/>
            <person name="Wu W.L."/>
            <person name="Hsu J.L."/>
            <person name="Lin Y.F."/>
            <person name="Huang M.D."/>
            <person name="Li C.Y."/>
            <person name="Huang L."/>
            <person name="Wang Z.W."/>
            <person name="Zhao X."/>
            <person name="Zhong W.Y."/>
            <person name="Peng D.H."/>
            <person name="Ahmad S."/>
            <person name="Lan S."/>
            <person name="Zhang J.S."/>
            <person name="Tsai W.C."/>
            <person name="Van de Peer Y."/>
            <person name="Liu Z.J."/>
        </authorList>
    </citation>
    <scope>NUCLEOTIDE SEQUENCE</scope>
    <source>
        <strain evidence="1">SCP</strain>
    </source>
</reference>
<reference evidence="1" key="2">
    <citation type="submission" date="2023-06" db="EMBL/GenBank/DDBJ databases">
        <authorList>
            <person name="Ma L."/>
            <person name="Liu K.-W."/>
            <person name="Li Z."/>
            <person name="Hsiao Y.-Y."/>
            <person name="Qi Y."/>
            <person name="Fu T."/>
            <person name="Tang G."/>
            <person name="Zhang D."/>
            <person name="Sun W.-H."/>
            <person name="Liu D.-K."/>
            <person name="Li Y."/>
            <person name="Chen G.-Z."/>
            <person name="Liu X.-D."/>
            <person name="Liao X.-Y."/>
            <person name="Jiang Y.-T."/>
            <person name="Yu X."/>
            <person name="Hao Y."/>
            <person name="Huang J."/>
            <person name="Zhao X.-W."/>
            <person name="Ke S."/>
            <person name="Chen Y.-Y."/>
            <person name="Wu W.-L."/>
            <person name="Hsu J.-L."/>
            <person name="Lin Y.-F."/>
            <person name="Huang M.-D."/>
            <person name="Li C.-Y."/>
            <person name="Huang L."/>
            <person name="Wang Z.-W."/>
            <person name="Zhao X."/>
            <person name="Zhong W.-Y."/>
            <person name="Peng D.-H."/>
            <person name="Ahmad S."/>
            <person name="Lan S."/>
            <person name="Zhang J.-S."/>
            <person name="Tsai W.-C."/>
            <person name="Van De Peer Y."/>
            <person name="Liu Z.-J."/>
        </authorList>
    </citation>
    <scope>NUCLEOTIDE SEQUENCE</scope>
    <source>
        <strain evidence="1">SCP</strain>
        <tissue evidence="1">Leaves</tissue>
    </source>
</reference>
<keyword evidence="2" id="KW-1185">Reference proteome</keyword>
<organism evidence="1 2">
    <name type="scientific">Acorus gramineus</name>
    <name type="common">Dwarf sweet flag</name>
    <dbReference type="NCBI Taxonomy" id="55184"/>
    <lineage>
        <taxon>Eukaryota</taxon>
        <taxon>Viridiplantae</taxon>
        <taxon>Streptophyta</taxon>
        <taxon>Embryophyta</taxon>
        <taxon>Tracheophyta</taxon>
        <taxon>Spermatophyta</taxon>
        <taxon>Magnoliopsida</taxon>
        <taxon>Liliopsida</taxon>
        <taxon>Acoraceae</taxon>
        <taxon>Acorus</taxon>
    </lineage>
</organism>
<evidence type="ECO:0000313" key="1">
    <source>
        <dbReference type="EMBL" id="KAK1270758.1"/>
    </source>
</evidence>
<protein>
    <submittedName>
        <fullName evidence="1">Uncharacterized protein</fullName>
    </submittedName>
</protein>
<proteinExistence type="predicted"/>
<name>A0AAV9B2V4_ACOGR</name>
<gene>
    <name evidence="1" type="ORF">QJS04_geneDACA004389</name>
</gene>